<organism evidence="2 3">
    <name type="scientific">Chondrus crispus</name>
    <name type="common">Carrageen Irish moss</name>
    <name type="synonym">Polymorpha crispa</name>
    <dbReference type="NCBI Taxonomy" id="2769"/>
    <lineage>
        <taxon>Eukaryota</taxon>
        <taxon>Rhodophyta</taxon>
        <taxon>Florideophyceae</taxon>
        <taxon>Rhodymeniophycidae</taxon>
        <taxon>Gigartinales</taxon>
        <taxon>Gigartinaceae</taxon>
        <taxon>Chondrus</taxon>
    </lineage>
</organism>
<dbReference type="Gramene" id="CDF36509">
    <property type="protein sequence ID" value="CDF36509"/>
    <property type="gene ID" value="CHC_T00004754001"/>
</dbReference>
<dbReference type="GeneID" id="17324043"/>
<evidence type="ECO:0000313" key="2">
    <source>
        <dbReference type="EMBL" id="CDF36509.1"/>
    </source>
</evidence>
<protein>
    <submittedName>
        <fullName evidence="2">Uncharacterized protein</fullName>
    </submittedName>
</protein>
<gene>
    <name evidence="2" type="ORF">CHC_T00004754001</name>
</gene>
<dbReference type="KEGG" id="ccp:CHC_T00004754001"/>
<dbReference type="EMBL" id="HG001781">
    <property type="protein sequence ID" value="CDF36509.1"/>
    <property type="molecule type" value="Genomic_DNA"/>
</dbReference>
<dbReference type="RefSeq" id="XP_005716328.1">
    <property type="nucleotide sequence ID" value="XM_005716271.1"/>
</dbReference>
<keyword evidence="3" id="KW-1185">Reference proteome</keyword>
<feature type="compositionally biased region" description="Polar residues" evidence="1">
    <location>
        <begin position="94"/>
        <end position="105"/>
    </location>
</feature>
<proteinExistence type="predicted"/>
<feature type="region of interest" description="Disordered" evidence="1">
    <location>
        <begin position="93"/>
        <end position="114"/>
    </location>
</feature>
<evidence type="ECO:0000313" key="3">
    <source>
        <dbReference type="Proteomes" id="UP000012073"/>
    </source>
</evidence>
<sequence>MGSCLCGKASARAHSPKSTLQDRITTEKAGPNARSRFTGRAPGHNGAGDDILVQWLQEYEDTGYPLTILDQLDAAEEFVETFPEDRRKKLQFKNGRQGNMASQLQGEAKVQAAL</sequence>
<evidence type="ECO:0000256" key="1">
    <source>
        <dbReference type="SAM" id="MobiDB-lite"/>
    </source>
</evidence>
<accession>R7QEN0</accession>
<name>R7QEN0_CHOCR</name>
<dbReference type="Proteomes" id="UP000012073">
    <property type="component" value="Unassembled WGS sequence"/>
</dbReference>
<feature type="region of interest" description="Disordered" evidence="1">
    <location>
        <begin position="1"/>
        <end position="47"/>
    </location>
</feature>
<reference evidence="3" key="1">
    <citation type="journal article" date="2013" name="Proc. Natl. Acad. Sci. U.S.A.">
        <title>Genome structure and metabolic features in the red seaweed Chondrus crispus shed light on evolution of the Archaeplastida.</title>
        <authorList>
            <person name="Collen J."/>
            <person name="Porcel B."/>
            <person name="Carre W."/>
            <person name="Ball S.G."/>
            <person name="Chaparro C."/>
            <person name="Tonon T."/>
            <person name="Barbeyron T."/>
            <person name="Michel G."/>
            <person name="Noel B."/>
            <person name="Valentin K."/>
            <person name="Elias M."/>
            <person name="Artiguenave F."/>
            <person name="Arun A."/>
            <person name="Aury J.M."/>
            <person name="Barbosa-Neto J.F."/>
            <person name="Bothwell J.H."/>
            <person name="Bouget F.Y."/>
            <person name="Brillet L."/>
            <person name="Cabello-Hurtado F."/>
            <person name="Capella-Gutierrez S."/>
            <person name="Charrier B."/>
            <person name="Cladiere L."/>
            <person name="Cock J.M."/>
            <person name="Coelho S.M."/>
            <person name="Colleoni C."/>
            <person name="Czjzek M."/>
            <person name="Da Silva C."/>
            <person name="Delage L."/>
            <person name="Denoeud F."/>
            <person name="Deschamps P."/>
            <person name="Dittami S.M."/>
            <person name="Gabaldon T."/>
            <person name="Gachon C.M."/>
            <person name="Groisillier A."/>
            <person name="Herve C."/>
            <person name="Jabbari K."/>
            <person name="Katinka M."/>
            <person name="Kloareg B."/>
            <person name="Kowalczyk N."/>
            <person name="Labadie K."/>
            <person name="Leblanc C."/>
            <person name="Lopez P.J."/>
            <person name="McLachlan D.H."/>
            <person name="Meslet-Cladiere L."/>
            <person name="Moustafa A."/>
            <person name="Nehr Z."/>
            <person name="Nyvall Collen P."/>
            <person name="Panaud O."/>
            <person name="Partensky F."/>
            <person name="Poulain J."/>
            <person name="Rensing S.A."/>
            <person name="Rousvoal S."/>
            <person name="Samson G."/>
            <person name="Symeonidi A."/>
            <person name="Weissenbach J."/>
            <person name="Zambounis A."/>
            <person name="Wincker P."/>
            <person name="Boyen C."/>
        </authorList>
    </citation>
    <scope>NUCLEOTIDE SEQUENCE [LARGE SCALE GENOMIC DNA]</scope>
    <source>
        <strain evidence="3">cv. Stackhouse</strain>
    </source>
</reference>
<dbReference type="AlphaFoldDB" id="R7QEN0"/>